<proteinExistence type="predicted"/>
<dbReference type="PANTHER" id="PTHR48051:SF1">
    <property type="entry name" value="RAS SUPPRESSOR PROTEIN 1"/>
    <property type="match status" value="1"/>
</dbReference>
<sequence length="604" mass="68274">MNQPDEITSIDLSKHSLYEIPEVVLTKTDLNWLILSHNRLSFLPPQISHLKNLTRLALNDNRLITINPSIGSLTSLTWIDLTRNNLSSLPSSLKNLKNIHGLGLSENNFSTIPPPIFYLFSLKKFGFFSNRLTQIPPQIKNLKNLTKLDLSNNSISTLPLEFCSLTNLTWLNLTNNKIHTLPHQINNLYKLEELGLGNNTLSHIPPLTSLTKLRILPLFKNKITKISLNCISLEKLDLSDNLLEEFPYTVIYMKNIKYLNLKNNRIKKIEFTYKELYRDIETGCKEGVGGDIELNNTLINNTSNNTPLTNTNYNTSNNTPLTNTNYNTTNNTPLTNTNYNTSNNTPLPNTNYNTSNNTPLTNTNYNTSNNTPLPNTNYNTTNNTPNNITNTFITPLDILPVNTSLTVVDLSDNNLSFLPQKFYKIFTGVSSVRLYNNPFIYLHYKIPLKCPSLLQMCYSKCVNKGMVRDFWMNCKFNKNNFCDVCGTVYVSEGVVCYDVGNVGEGGVVIKKEMCSFSIGGVSNRGRNRLEGVRYKNRLEVLDIVVIIIVIDNTPLRGLKGVKYKGVNNSTFLCFSMRGVSNREVLEGVKYKGISYKGANNFTNK</sequence>
<organism evidence="5 6">
    <name type="scientific">Hamiltosporidium magnivora</name>
    <dbReference type="NCBI Taxonomy" id="148818"/>
    <lineage>
        <taxon>Eukaryota</taxon>
        <taxon>Fungi</taxon>
        <taxon>Fungi incertae sedis</taxon>
        <taxon>Microsporidia</taxon>
        <taxon>Dubosqiidae</taxon>
        <taxon>Hamiltosporidium</taxon>
    </lineage>
</organism>
<dbReference type="PRINTS" id="PR00019">
    <property type="entry name" value="LEURICHRPT"/>
</dbReference>
<keyword evidence="6" id="KW-1185">Reference proteome</keyword>
<dbReference type="GO" id="GO:0005737">
    <property type="term" value="C:cytoplasm"/>
    <property type="evidence" value="ECO:0007669"/>
    <property type="project" value="TreeGrafter"/>
</dbReference>
<evidence type="ECO:0000313" key="5">
    <source>
        <dbReference type="EMBL" id="TBU06736.1"/>
    </source>
</evidence>
<feature type="region of interest" description="Disordered" evidence="3">
    <location>
        <begin position="303"/>
        <end position="326"/>
    </location>
</feature>
<dbReference type="InterPro" id="IPR003591">
    <property type="entry name" value="Leu-rich_rpt_typical-subtyp"/>
</dbReference>
<keyword evidence="1" id="KW-0433">Leucine-rich repeat</keyword>
<dbReference type="SUPFAM" id="SSF52058">
    <property type="entry name" value="L domain-like"/>
    <property type="match status" value="1"/>
</dbReference>
<evidence type="ECO:0000256" key="1">
    <source>
        <dbReference type="ARBA" id="ARBA00022614"/>
    </source>
</evidence>
<dbReference type="Gene3D" id="3.80.10.10">
    <property type="entry name" value="Ribonuclease Inhibitor"/>
    <property type="match status" value="2"/>
</dbReference>
<reference evidence="5 6" key="1">
    <citation type="submission" date="2017-12" db="EMBL/GenBank/DDBJ databases">
        <authorList>
            <person name="Pombert J.-F."/>
            <person name="Haag K.L."/>
            <person name="Ebert D."/>
        </authorList>
    </citation>
    <scope>NUCLEOTIDE SEQUENCE [LARGE SCALE GENOMIC DNA]</scope>
    <source>
        <strain evidence="5">BE-OM-2</strain>
    </source>
</reference>
<keyword evidence="2" id="KW-0677">Repeat</keyword>
<dbReference type="InterPro" id="IPR050216">
    <property type="entry name" value="LRR_domain-containing"/>
</dbReference>
<dbReference type="AlphaFoldDB" id="A0A4Q9LGA8"/>
<dbReference type="VEuPathDB" id="MicrosporidiaDB:CWI39_2179p0010"/>
<dbReference type="InterPro" id="IPR032675">
    <property type="entry name" value="LRR_dom_sf"/>
</dbReference>
<dbReference type="SMART" id="SM00369">
    <property type="entry name" value="LRR_TYP"/>
    <property type="match status" value="9"/>
</dbReference>
<dbReference type="STRING" id="148818.A0A4Q9LGA8"/>
<dbReference type="EMBL" id="PITI01000389">
    <property type="protein sequence ID" value="TBU06736.1"/>
    <property type="molecule type" value="Genomic_DNA"/>
</dbReference>
<dbReference type="Pfam" id="PF23598">
    <property type="entry name" value="LRR_14"/>
    <property type="match status" value="1"/>
</dbReference>
<dbReference type="InterPro" id="IPR055414">
    <property type="entry name" value="LRR_R13L4/SHOC2-like"/>
</dbReference>
<dbReference type="Proteomes" id="UP000291404">
    <property type="component" value="Unassembled WGS sequence"/>
</dbReference>
<accession>A0A4Q9LGA8</accession>
<dbReference type="InterPro" id="IPR001611">
    <property type="entry name" value="Leu-rich_rpt"/>
</dbReference>
<dbReference type="SMART" id="SM00365">
    <property type="entry name" value="LRR_SD22"/>
    <property type="match status" value="6"/>
</dbReference>
<gene>
    <name evidence="5" type="ORF">CWI36_0389p0010</name>
</gene>
<comment type="caution">
    <text evidence="5">The sequence shown here is derived from an EMBL/GenBank/DDBJ whole genome shotgun (WGS) entry which is preliminary data.</text>
</comment>
<dbReference type="VEuPathDB" id="MicrosporidiaDB:CWI36_0389p0010"/>
<feature type="domain" description="Disease resistance R13L4/SHOC-2-like LRR" evidence="4">
    <location>
        <begin position="118"/>
        <end position="218"/>
    </location>
</feature>
<dbReference type="Pfam" id="PF13855">
    <property type="entry name" value="LRR_8"/>
    <property type="match status" value="1"/>
</dbReference>
<evidence type="ECO:0000256" key="3">
    <source>
        <dbReference type="SAM" id="MobiDB-lite"/>
    </source>
</evidence>
<name>A0A4Q9LGA8_9MICR</name>
<protein>
    <submittedName>
        <fullName evidence="5">Leucine-rich repeat-containing protein</fullName>
    </submittedName>
</protein>
<dbReference type="PROSITE" id="PS51450">
    <property type="entry name" value="LRR"/>
    <property type="match status" value="5"/>
</dbReference>
<evidence type="ECO:0000259" key="4">
    <source>
        <dbReference type="Pfam" id="PF23598"/>
    </source>
</evidence>
<dbReference type="SMART" id="SM00364">
    <property type="entry name" value="LRR_BAC"/>
    <property type="match status" value="6"/>
</dbReference>
<dbReference type="PANTHER" id="PTHR48051">
    <property type="match status" value="1"/>
</dbReference>
<evidence type="ECO:0000256" key="2">
    <source>
        <dbReference type="ARBA" id="ARBA00022737"/>
    </source>
</evidence>
<evidence type="ECO:0000313" key="6">
    <source>
        <dbReference type="Proteomes" id="UP000291404"/>
    </source>
</evidence>